<protein>
    <submittedName>
        <fullName evidence="1">Uncharacterized protein</fullName>
    </submittedName>
</protein>
<organism evidence="1 2">
    <name type="scientific">Flavobacterium bizetiae</name>
    <dbReference type="NCBI Taxonomy" id="2704140"/>
    <lineage>
        <taxon>Bacteria</taxon>
        <taxon>Pseudomonadati</taxon>
        <taxon>Bacteroidota</taxon>
        <taxon>Flavobacteriia</taxon>
        <taxon>Flavobacteriales</taxon>
        <taxon>Flavobacteriaceae</taxon>
        <taxon>Flavobacterium</taxon>
    </lineage>
</organism>
<reference evidence="1 2" key="1">
    <citation type="submission" date="2020-02" db="EMBL/GenBank/DDBJ databases">
        <authorList>
            <person name="Criscuolo A."/>
        </authorList>
    </citation>
    <scope>NUCLEOTIDE SEQUENCE [LARGE SCALE GENOMIC DNA]</scope>
    <source>
        <strain evidence="1">CIP105534</strain>
    </source>
</reference>
<dbReference type="AlphaFoldDB" id="A0A6J4GDZ1"/>
<evidence type="ECO:0000313" key="1">
    <source>
        <dbReference type="EMBL" id="CAA9196240.1"/>
    </source>
</evidence>
<proteinExistence type="predicted"/>
<dbReference type="RefSeq" id="WP_232099667.1">
    <property type="nucleotide sequence ID" value="NZ_CAJGBH010000036.1"/>
</dbReference>
<keyword evidence="2" id="KW-1185">Reference proteome</keyword>
<evidence type="ECO:0000313" key="2">
    <source>
        <dbReference type="Proteomes" id="UP000479938"/>
    </source>
</evidence>
<accession>A0A6J4GDZ1</accession>
<dbReference type="Proteomes" id="UP000479938">
    <property type="component" value="Unassembled WGS sequence"/>
</dbReference>
<gene>
    <name evidence="1" type="ORF">FLA105534_01035</name>
</gene>
<sequence>MSTNPILCFLNQKKMVLYFIIFVFLFSSKIKAQNDTIFFDKHWNRESKKELAVYYRISDKEIKTEDALNYTPKKNDYIIPSEIFPVKDYYIKNNQLQFQGYLTGKYRLNEYSSIGEAKWYSEDGHLIQSKNTSPREYRKKLMGPVKFPSERNSFSKESVDLSPAFYISYSIALKSQYTAGLEFCLDCQNDNKLLLGLGYGIMRYDDKTYGLPDFHLSYNLSEKWLFAKVGGSHRNAYAIAGLSLLSIMDLGIGYSVPFNQENIPVIKGFTFGATIRFTDNKNLRLNFKY</sequence>
<dbReference type="EMBL" id="CADCSU010000055">
    <property type="protein sequence ID" value="CAA9196240.1"/>
    <property type="molecule type" value="Genomic_DNA"/>
</dbReference>
<name>A0A6J4GDZ1_9FLAO</name>